<feature type="transmembrane region" description="Helical" evidence="7">
    <location>
        <begin position="484"/>
        <end position="506"/>
    </location>
</feature>
<evidence type="ECO:0000256" key="3">
    <source>
        <dbReference type="ARBA" id="ARBA00022692"/>
    </source>
</evidence>
<evidence type="ECO:0000256" key="7">
    <source>
        <dbReference type="SAM" id="Phobius"/>
    </source>
</evidence>
<feature type="transmembrane region" description="Helical" evidence="7">
    <location>
        <begin position="816"/>
        <end position="836"/>
    </location>
</feature>
<feature type="transmembrane region" description="Helical" evidence="7">
    <location>
        <begin position="355"/>
        <end position="375"/>
    </location>
</feature>
<feature type="transmembrane region" description="Helical" evidence="7">
    <location>
        <begin position="405"/>
        <end position="427"/>
    </location>
</feature>
<feature type="domain" description="MacB-like periplasmic core" evidence="9">
    <location>
        <begin position="484"/>
        <end position="637"/>
    </location>
</feature>
<dbReference type="AlphaFoldDB" id="A0A847H9I6"/>
<evidence type="ECO:0000256" key="1">
    <source>
        <dbReference type="ARBA" id="ARBA00004651"/>
    </source>
</evidence>
<dbReference type="PANTHER" id="PTHR30572:SF4">
    <property type="entry name" value="ABC TRANSPORTER PERMEASE YTRF"/>
    <property type="match status" value="1"/>
</dbReference>
<evidence type="ECO:0000256" key="6">
    <source>
        <dbReference type="ARBA" id="ARBA00038076"/>
    </source>
</evidence>
<feature type="transmembrane region" description="Helical" evidence="7">
    <location>
        <begin position="433"/>
        <end position="455"/>
    </location>
</feature>
<dbReference type="InterPro" id="IPR050250">
    <property type="entry name" value="Macrolide_Exporter_MacB"/>
</dbReference>
<dbReference type="GO" id="GO:0022857">
    <property type="term" value="F:transmembrane transporter activity"/>
    <property type="evidence" value="ECO:0007669"/>
    <property type="project" value="TreeGrafter"/>
</dbReference>
<feature type="transmembrane region" description="Helical" evidence="7">
    <location>
        <begin position="257"/>
        <end position="286"/>
    </location>
</feature>
<dbReference type="InterPro" id="IPR025857">
    <property type="entry name" value="MacB_PCD"/>
</dbReference>
<evidence type="ECO:0000256" key="4">
    <source>
        <dbReference type="ARBA" id="ARBA00022989"/>
    </source>
</evidence>
<keyword evidence="4 7" id="KW-1133">Transmembrane helix</keyword>
<keyword evidence="5 7" id="KW-0472">Membrane</keyword>
<comment type="subcellular location">
    <subcellularLocation>
        <location evidence="1">Cell membrane</location>
        <topology evidence="1">Multi-pass membrane protein</topology>
    </subcellularLocation>
</comment>
<dbReference type="GO" id="GO:0005886">
    <property type="term" value="C:plasma membrane"/>
    <property type="evidence" value="ECO:0007669"/>
    <property type="project" value="UniProtKB-SubCell"/>
</dbReference>
<gene>
    <name evidence="10" type="ORF">GX570_04500</name>
</gene>
<protein>
    <submittedName>
        <fullName evidence="10">FtsX-like permease family protein</fullName>
    </submittedName>
</protein>
<evidence type="ECO:0000313" key="10">
    <source>
        <dbReference type="EMBL" id="NLF90589.1"/>
    </source>
</evidence>
<accession>A0A847H9I6</accession>
<feature type="domain" description="ABC3 transporter permease C-terminal" evidence="8">
    <location>
        <begin position="264"/>
        <end position="384"/>
    </location>
</feature>
<evidence type="ECO:0000259" key="8">
    <source>
        <dbReference type="Pfam" id="PF02687"/>
    </source>
</evidence>
<evidence type="ECO:0000256" key="2">
    <source>
        <dbReference type="ARBA" id="ARBA00022475"/>
    </source>
</evidence>
<evidence type="ECO:0000256" key="5">
    <source>
        <dbReference type="ARBA" id="ARBA00023136"/>
    </source>
</evidence>
<feature type="transmembrane region" description="Helical" evidence="7">
    <location>
        <begin position="307"/>
        <end position="335"/>
    </location>
</feature>
<evidence type="ECO:0000313" key="11">
    <source>
        <dbReference type="Proteomes" id="UP000523614"/>
    </source>
</evidence>
<reference evidence="10 11" key="1">
    <citation type="journal article" date="2020" name="Biotechnol. Biofuels">
        <title>New insights from the biogas microbiome by comprehensive genome-resolved metagenomics of nearly 1600 species originating from multiple anaerobic digesters.</title>
        <authorList>
            <person name="Campanaro S."/>
            <person name="Treu L."/>
            <person name="Rodriguez-R L.M."/>
            <person name="Kovalovszki A."/>
            <person name="Ziels R.M."/>
            <person name="Maus I."/>
            <person name="Zhu X."/>
            <person name="Kougias P.G."/>
            <person name="Basile A."/>
            <person name="Luo G."/>
            <person name="Schluter A."/>
            <person name="Konstantinidis K.T."/>
            <person name="Angelidaki I."/>
        </authorList>
    </citation>
    <scope>NUCLEOTIDE SEQUENCE [LARGE SCALE GENOMIC DNA]</scope>
    <source>
        <strain evidence="10">AS06rmzACSIP_235</strain>
    </source>
</reference>
<feature type="domain" description="ABC3 transporter permease C-terminal" evidence="8">
    <location>
        <begin position="727"/>
        <end position="844"/>
    </location>
</feature>
<dbReference type="PANTHER" id="PTHR30572">
    <property type="entry name" value="MEMBRANE COMPONENT OF TRANSPORTER-RELATED"/>
    <property type="match status" value="1"/>
</dbReference>
<dbReference type="Proteomes" id="UP000523614">
    <property type="component" value="Unassembled WGS sequence"/>
</dbReference>
<comment type="similarity">
    <text evidence="6">Belongs to the ABC-4 integral membrane protein family.</text>
</comment>
<keyword evidence="2" id="KW-1003">Cell membrane</keyword>
<name>A0A847H9I6_9CORY</name>
<sequence length="849" mass="87514">MSSSSALRRVSLRSLSAHRLRLLLTALAVVLGTSFVAGAFMLTATLGKAFDDITEANYDGVDVVLVTSAELPLTLGMAGDIEARTDVAKVESIDQLPVILLGAEGNPVQTGGAGSWLLAYLSPGEAVSPPLMITQGTPPAGEGRAVLNEDAAASAGLEVGDTVTVIDSTGRHEFTLDGLTRFEAATGGWAGLQIPAEQFRAEFTDGVHTGRIAVRAEGGDPESLRQSLAAAYPGATVMTGEDAAAADSEEISSQLAFFTYILFAFGLIALLVGTFIISNTFSMIVAQRTREFALLRALGMSRPQLSGSVMVEAALVAVLGSAVGILVGVGLVELIMWAMTAAGFGFPDAGLGLDAASILVPLGIGIVVTVLSAWVPARRAGRVHPVQAMRSGDQSVAVPLRVRTVIGAVLLVAGLSVTLVAALATGWDTAARGILTGAGTVGIVLGVLLVMAVVARSMFRARFRLGGVITLLARTNLSRNPRRTAATAFALTLGVALVAAVGILSASMKESVFGRIDESLRADAVVSTGMVNLQGVPEQAVAELAGIDGVAAVTPVTLLPVEVDGVTAGTVNTTGVSPLLTADPQAAIALEVVQGSFGATSDTPGVGLSRSTAEDLGLAVGDNATVSAPSLGSASVTVPVLVIWEDNDSYTPVAVTVPVGEQLVPDRSAWFTQNVFVTFAGGADEEVVFGAVTDQMNTYGVLQVMDRYQYRDAAADQVNQLMSVVYALLALSVVIAVLGIVNTLALSTTERHHEFGMLRAVGTQRSQIRRMIVLESAVIALYGAVVGVVVGVWLGWCLVRILSSQGIDRLLIPWDQALLLVLGAVAVGAVAGLWPARRAARTTPLSAVG</sequence>
<evidence type="ECO:0000259" key="9">
    <source>
        <dbReference type="Pfam" id="PF12704"/>
    </source>
</evidence>
<dbReference type="EMBL" id="JAAYYP010000147">
    <property type="protein sequence ID" value="NLF90589.1"/>
    <property type="molecule type" value="Genomic_DNA"/>
</dbReference>
<dbReference type="InterPro" id="IPR003838">
    <property type="entry name" value="ABC3_permease_C"/>
</dbReference>
<dbReference type="Pfam" id="PF12704">
    <property type="entry name" value="MacB_PCD"/>
    <property type="match status" value="2"/>
</dbReference>
<keyword evidence="3 7" id="KW-0812">Transmembrane</keyword>
<proteinExistence type="inferred from homology"/>
<feature type="transmembrane region" description="Helical" evidence="7">
    <location>
        <begin position="724"/>
        <end position="747"/>
    </location>
</feature>
<feature type="transmembrane region" description="Helical" evidence="7">
    <location>
        <begin position="772"/>
        <end position="796"/>
    </location>
</feature>
<feature type="domain" description="MacB-like periplasmic core" evidence="9">
    <location>
        <begin position="23"/>
        <end position="230"/>
    </location>
</feature>
<organism evidence="10 11">
    <name type="scientific">Corynebacterium marinum</name>
    <dbReference type="NCBI Taxonomy" id="349751"/>
    <lineage>
        <taxon>Bacteria</taxon>
        <taxon>Bacillati</taxon>
        <taxon>Actinomycetota</taxon>
        <taxon>Actinomycetes</taxon>
        <taxon>Mycobacteriales</taxon>
        <taxon>Corynebacteriaceae</taxon>
        <taxon>Corynebacterium</taxon>
    </lineage>
</organism>
<comment type="caution">
    <text evidence="10">The sequence shown here is derived from an EMBL/GenBank/DDBJ whole genome shotgun (WGS) entry which is preliminary data.</text>
</comment>
<dbReference type="Pfam" id="PF02687">
    <property type="entry name" value="FtsX"/>
    <property type="match status" value="2"/>
</dbReference>